<dbReference type="GO" id="GO:0005576">
    <property type="term" value="C:extracellular region"/>
    <property type="evidence" value="ECO:0007669"/>
    <property type="project" value="UniProtKB-SubCell"/>
</dbReference>
<dbReference type="Gramene" id="KVI01772">
    <property type="protein sequence ID" value="KVI01772"/>
    <property type="gene ID" value="Ccrd_019941"/>
</dbReference>
<comment type="similarity">
    <text evidence="3">Belongs to the expansin family.</text>
</comment>
<dbReference type="Gene3D" id="2.40.40.10">
    <property type="entry name" value="RlpA-like domain"/>
    <property type="match status" value="1"/>
</dbReference>
<dbReference type="PANTHER" id="PTHR31692">
    <property type="entry name" value="EXPANSIN-B3"/>
    <property type="match status" value="1"/>
</dbReference>
<feature type="domain" description="Expansin-like EG45" evidence="5">
    <location>
        <begin position="52"/>
        <end position="161"/>
    </location>
</feature>
<dbReference type="EMBL" id="LEKV01002684">
    <property type="protein sequence ID" value="KVI01772.1"/>
    <property type="molecule type" value="Genomic_DNA"/>
</dbReference>
<dbReference type="InterPro" id="IPR005795">
    <property type="entry name" value="LolPI"/>
</dbReference>
<dbReference type="SMART" id="SM00837">
    <property type="entry name" value="DPBB_1"/>
    <property type="match status" value="1"/>
</dbReference>
<dbReference type="Pfam" id="PF01357">
    <property type="entry name" value="Expansin_C"/>
    <property type="match status" value="1"/>
</dbReference>
<evidence type="ECO:0000256" key="4">
    <source>
        <dbReference type="SAM" id="SignalP"/>
    </source>
</evidence>
<keyword evidence="4" id="KW-0732">Signal</keyword>
<dbReference type="PROSITE" id="PS50842">
    <property type="entry name" value="EXPANSIN_EG45"/>
    <property type="match status" value="1"/>
</dbReference>
<evidence type="ECO:0000313" key="8">
    <source>
        <dbReference type="Proteomes" id="UP000243975"/>
    </source>
</evidence>
<dbReference type="OMA" id="CIGNSAC"/>
<sequence>MAFNLQNPFSNLIVVCSISSLLASHFELFVNGDGFSPALGTWYGNPKGAGSGGACGWANDVQSPPLSSMIAAGNSRIFLNGKGCGNCYQIKCSRTPYCSGNPITVTISDQCPGKCNDVPFHFDLSGTAFGALANPGQADNLRKLGQVDIQYQRVACNYGGTKIAFKIAKGTNPNWFATAIEFLNGDGGLGSVEIAPSGSQGFVPMKNIWGAVWQADINPSFHGPFSFKLTSPTNKVVIAQNAVPAGFAAGQTYFSNVNF</sequence>
<dbReference type="InterPro" id="IPR009009">
    <property type="entry name" value="RlpA-like_DPBB"/>
</dbReference>
<feature type="chain" id="PRO_5007176208" evidence="4">
    <location>
        <begin position="24"/>
        <end position="259"/>
    </location>
</feature>
<dbReference type="InterPro" id="IPR007112">
    <property type="entry name" value="Expansin/allergen_DPBB_dom"/>
</dbReference>
<evidence type="ECO:0000259" key="6">
    <source>
        <dbReference type="PROSITE" id="PS50843"/>
    </source>
</evidence>
<evidence type="ECO:0000256" key="1">
    <source>
        <dbReference type="ARBA" id="ARBA00004613"/>
    </source>
</evidence>
<gene>
    <name evidence="7" type="ORF">Ccrd_019941</name>
</gene>
<comment type="caution">
    <text evidence="7">The sequence shown here is derived from an EMBL/GenBank/DDBJ whole genome shotgun (WGS) entry which is preliminary data.</text>
</comment>
<dbReference type="PROSITE" id="PS50843">
    <property type="entry name" value="EXPANSIN_CBD"/>
    <property type="match status" value="1"/>
</dbReference>
<protein>
    <submittedName>
        <fullName evidence="7">Barwin-like endoglucanase</fullName>
    </submittedName>
</protein>
<dbReference type="GO" id="GO:0009653">
    <property type="term" value="P:anatomical structure morphogenesis"/>
    <property type="evidence" value="ECO:0007669"/>
    <property type="project" value="UniProtKB-ARBA"/>
</dbReference>
<evidence type="ECO:0000259" key="5">
    <source>
        <dbReference type="PROSITE" id="PS50842"/>
    </source>
</evidence>
<feature type="signal peptide" evidence="4">
    <location>
        <begin position="1"/>
        <end position="23"/>
    </location>
</feature>
<evidence type="ECO:0000313" key="7">
    <source>
        <dbReference type="EMBL" id="KVI01772.1"/>
    </source>
</evidence>
<dbReference type="AlphaFoldDB" id="A0A124SF10"/>
<dbReference type="PANTHER" id="PTHR31692:SF134">
    <property type="entry name" value="EXPANSIN_LOL PI, EXPANSIN, CELLULOSE-BINDING-LIKE DOMAIN SUPERFAMILY"/>
    <property type="match status" value="1"/>
</dbReference>
<comment type="subcellular location">
    <subcellularLocation>
        <location evidence="1">Secreted</location>
    </subcellularLocation>
</comment>
<dbReference type="InterPro" id="IPR036908">
    <property type="entry name" value="RlpA-like_sf"/>
</dbReference>
<evidence type="ECO:0000256" key="3">
    <source>
        <dbReference type="RuleBase" id="RU003460"/>
    </source>
</evidence>
<dbReference type="OrthoDB" id="406505at2759"/>
<reference evidence="7 8" key="1">
    <citation type="journal article" date="2016" name="Sci. Rep.">
        <title>The genome sequence of the outbreeding globe artichoke constructed de novo incorporating a phase-aware low-pass sequencing strategy of F1 progeny.</title>
        <authorList>
            <person name="Scaglione D."/>
            <person name="Reyes-Chin-Wo S."/>
            <person name="Acquadro A."/>
            <person name="Froenicke L."/>
            <person name="Portis E."/>
            <person name="Beitel C."/>
            <person name="Tirone M."/>
            <person name="Mauro R."/>
            <person name="Lo Monaco A."/>
            <person name="Mauromicale G."/>
            <person name="Faccioli P."/>
            <person name="Cattivelli L."/>
            <person name="Rieseberg L."/>
            <person name="Michelmore R."/>
            <person name="Lanteri S."/>
        </authorList>
    </citation>
    <scope>NUCLEOTIDE SEQUENCE [LARGE SCALE GENOMIC DNA]</scope>
    <source>
        <strain evidence="7">2C</strain>
    </source>
</reference>
<keyword evidence="2" id="KW-0964">Secreted</keyword>
<keyword evidence="8" id="KW-1185">Reference proteome</keyword>
<dbReference type="SUPFAM" id="SSF49590">
    <property type="entry name" value="PHL pollen allergen"/>
    <property type="match status" value="1"/>
</dbReference>
<feature type="domain" description="Expansin-like CBD" evidence="6">
    <location>
        <begin position="174"/>
        <end position="255"/>
    </location>
</feature>
<dbReference type="InterPro" id="IPR007118">
    <property type="entry name" value="Expan_Lol_pI"/>
</dbReference>
<dbReference type="PRINTS" id="PR00829">
    <property type="entry name" value="LOLP1ALLERGN"/>
</dbReference>
<dbReference type="InterPro" id="IPR036749">
    <property type="entry name" value="Expansin_CBD_sf"/>
</dbReference>
<name>A0A124SF10_CYNCS</name>
<dbReference type="SUPFAM" id="SSF50685">
    <property type="entry name" value="Barwin-like endoglucanases"/>
    <property type="match status" value="1"/>
</dbReference>
<dbReference type="Gene3D" id="2.60.40.760">
    <property type="entry name" value="Expansin, cellulose-binding-like domain"/>
    <property type="match status" value="1"/>
</dbReference>
<proteinExistence type="inferred from homology"/>
<dbReference type="PRINTS" id="PR01225">
    <property type="entry name" value="EXPANSNFAMLY"/>
</dbReference>
<dbReference type="CDD" id="cd22275">
    <property type="entry name" value="DPBB_EXPB_N"/>
    <property type="match status" value="1"/>
</dbReference>
<dbReference type="Proteomes" id="UP000243975">
    <property type="component" value="Unassembled WGS sequence"/>
</dbReference>
<accession>A0A124SF10</accession>
<dbReference type="Pfam" id="PF03330">
    <property type="entry name" value="DPBB_1"/>
    <property type="match status" value="1"/>
</dbReference>
<organism evidence="7 8">
    <name type="scientific">Cynara cardunculus var. scolymus</name>
    <name type="common">Globe artichoke</name>
    <name type="synonym">Cynara scolymus</name>
    <dbReference type="NCBI Taxonomy" id="59895"/>
    <lineage>
        <taxon>Eukaryota</taxon>
        <taxon>Viridiplantae</taxon>
        <taxon>Streptophyta</taxon>
        <taxon>Embryophyta</taxon>
        <taxon>Tracheophyta</taxon>
        <taxon>Spermatophyta</taxon>
        <taxon>Magnoliopsida</taxon>
        <taxon>eudicotyledons</taxon>
        <taxon>Gunneridae</taxon>
        <taxon>Pentapetalae</taxon>
        <taxon>asterids</taxon>
        <taxon>campanulids</taxon>
        <taxon>Asterales</taxon>
        <taxon>Asteraceae</taxon>
        <taxon>Carduoideae</taxon>
        <taxon>Cardueae</taxon>
        <taxon>Carduinae</taxon>
        <taxon>Cynara</taxon>
    </lineage>
</organism>
<evidence type="ECO:0000256" key="2">
    <source>
        <dbReference type="ARBA" id="ARBA00022525"/>
    </source>
</evidence>
<dbReference type="InterPro" id="IPR007117">
    <property type="entry name" value="Expansin_CBD"/>
</dbReference>